<gene>
    <name evidence="2" type="ORF">QYF68_32810</name>
</gene>
<dbReference type="RefSeq" id="WP_011781767.1">
    <property type="nucleotide sequence ID" value="NZ_CP070380.1"/>
</dbReference>
<keyword evidence="3" id="KW-1185">Reference proteome</keyword>
<sequence length="190" mass="19891">MPTSTDHDAPAHDVPGRALFSARASAISIVVAAIATLGVVFVMLNAGDKEAPQVQSIPAQPNTVSQWVTAPARDKPIPVAPRPQAPALAMDGRGFVNTAARCDAAARAVAIARTARSAVVVCQGPDGSYEYQGIRLRDGAALQLDDVRPMAVGFEARNEGTTYRLSPTELVVISGESLQSRDAVVEYRAG</sequence>
<evidence type="ECO:0008006" key="4">
    <source>
        <dbReference type="Google" id="ProtNLM"/>
    </source>
</evidence>
<evidence type="ECO:0000313" key="3">
    <source>
        <dbReference type="Proteomes" id="UP001172687"/>
    </source>
</evidence>
<keyword evidence="1" id="KW-0472">Membrane</keyword>
<proteinExistence type="predicted"/>
<evidence type="ECO:0000313" key="2">
    <source>
        <dbReference type="EMBL" id="MDN4522572.1"/>
    </source>
</evidence>
<accession>A0ABT8HQK2</accession>
<reference evidence="2" key="1">
    <citation type="submission" date="2023-07" db="EMBL/GenBank/DDBJ databases">
        <title>Degradation of tert-butanol by M. austroafricanum TBA100.</title>
        <authorList>
            <person name="Helbich S."/>
            <person name="Vainshtein Y."/>
        </authorList>
    </citation>
    <scope>NUCLEOTIDE SEQUENCE</scope>
    <source>
        <strain evidence="2">TBA100</strain>
    </source>
</reference>
<name>A0ABT8HQK2_MYCAO</name>
<organism evidence="2 3">
    <name type="scientific">Mycolicibacterium austroafricanum</name>
    <name type="common">Mycobacterium austroafricanum</name>
    <dbReference type="NCBI Taxonomy" id="39687"/>
    <lineage>
        <taxon>Bacteria</taxon>
        <taxon>Bacillati</taxon>
        <taxon>Actinomycetota</taxon>
        <taxon>Actinomycetes</taxon>
        <taxon>Mycobacteriales</taxon>
        <taxon>Mycobacteriaceae</taxon>
        <taxon>Mycolicibacterium</taxon>
    </lineage>
</organism>
<protein>
    <recommendedName>
        <fullName evidence="4">Serine/threonine protein kinase</fullName>
    </recommendedName>
</protein>
<keyword evidence="1" id="KW-1133">Transmembrane helix</keyword>
<dbReference type="EMBL" id="JAUHTC010000101">
    <property type="protein sequence ID" value="MDN4522572.1"/>
    <property type="molecule type" value="Genomic_DNA"/>
</dbReference>
<keyword evidence="1" id="KW-0812">Transmembrane</keyword>
<dbReference type="Proteomes" id="UP001172687">
    <property type="component" value="Unassembled WGS sequence"/>
</dbReference>
<feature type="transmembrane region" description="Helical" evidence="1">
    <location>
        <begin position="20"/>
        <end position="44"/>
    </location>
</feature>
<comment type="caution">
    <text evidence="2">The sequence shown here is derived from an EMBL/GenBank/DDBJ whole genome shotgun (WGS) entry which is preliminary data.</text>
</comment>
<evidence type="ECO:0000256" key="1">
    <source>
        <dbReference type="SAM" id="Phobius"/>
    </source>
</evidence>